<protein>
    <submittedName>
        <fullName evidence="2">Uncharacterized protein</fullName>
    </submittedName>
</protein>
<dbReference type="Proteomes" id="UP000654452">
    <property type="component" value="Unassembled WGS sequence"/>
</dbReference>
<proteinExistence type="predicted"/>
<organism evidence="2 3">
    <name type="scientific">Azospirillum aestuarii</name>
    <dbReference type="NCBI Taxonomy" id="2802052"/>
    <lineage>
        <taxon>Bacteria</taxon>
        <taxon>Pseudomonadati</taxon>
        <taxon>Pseudomonadota</taxon>
        <taxon>Alphaproteobacteria</taxon>
        <taxon>Rhodospirillales</taxon>
        <taxon>Azospirillaceae</taxon>
        <taxon>Azospirillum</taxon>
    </lineage>
</organism>
<evidence type="ECO:0000313" key="2">
    <source>
        <dbReference type="EMBL" id="MBK4720893.1"/>
    </source>
</evidence>
<dbReference type="RefSeq" id="WP_200485891.1">
    <property type="nucleotide sequence ID" value="NZ_JAEPIV010000010.1"/>
</dbReference>
<accession>A0ABS1I2M9</accession>
<reference evidence="2 3" key="1">
    <citation type="submission" date="2021-01" db="EMBL/GenBank/DDBJ databases">
        <title>Azospirillum sp. YIM DDC1 draft genome.</title>
        <authorList>
            <person name="Wang Y.-X."/>
        </authorList>
    </citation>
    <scope>NUCLEOTIDE SEQUENCE [LARGE SCALE GENOMIC DNA]</scope>
    <source>
        <strain evidence="2 3">YIM DDC1</strain>
    </source>
</reference>
<evidence type="ECO:0000313" key="3">
    <source>
        <dbReference type="Proteomes" id="UP000654452"/>
    </source>
</evidence>
<name>A0ABS1I2M9_9PROT</name>
<keyword evidence="3" id="KW-1185">Reference proteome</keyword>
<gene>
    <name evidence="2" type="ORF">JJL56_18675</name>
</gene>
<feature type="region of interest" description="Disordered" evidence="1">
    <location>
        <begin position="25"/>
        <end position="47"/>
    </location>
</feature>
<comment type="caution">
    <text evidence="2">The sequence shown here is derived from an EMBL/GenBank/DDBJ whole genome shotgun (WGS) entry which is preliminary data.</text>
</comment>
<dbReference type="EMBL" id="JAEPIV010000010">
    <property type="protein sequence ID" value="MBK4720893.1"/>
    <property type="molecule type" value="Genomic_DNA"/>
</dbReference>
<sequence>MLCIGIVTASLGLLLLVGNDRNFQLPPRHERRRPATPYRPRGEELLG</sequence>
<evidence type="ECO:0000256" key="1">
    <source>
        <dbReference type="SAM" id="MobiDB-lite"/>
    </source>
</evidence>